<dbReference type="PANTHER" id="PTHR15066">
    <property type="entry name" value="TRANSMEMBRANE PROTEIN 187"/>
    <property type="match status" value="1"/>
</dbReference>
<dbReference type="OMA" id="FLAMPCN"/>
<feature type="chain" id="PRO_5044730464" evidence="2">
    <location>
        <begin position="23"/>
        <end position="256"/>
    </location>
</feature>
<reference evidence="5" key="3">
    <citation type="submission" date="2025-04" db="UniProtKB">
        <authorList>
            <consortium name="RefSeq"/>
        </authorList>
    </citation>
    <scope>IDENTIFICATION</scope>
    <source>
        <strain evidence="5">Tuebingen</strain>
    </source>
</reference>
<dbReference type="PhylomeDB" id="F1QND5"/>
<evidence type="ECO:0000313" key="6">
    <source>
        <dbReference type="ZFIN" id="ZDB-GENE-090313-366"/>
    </source>
</evidence>
<dbReference type="AlphaFoldDB" id="F1QND5"/>
<proteinExistence type="predicted"/>
<dbReference type="GeneID" id="100001485"/>
<dbReference type="ExpressionAtlas" id="F1QND5">
    <property type="expression patterns" value="baseline"/>
</dbReference>
<gene>
    <name evidence="3 5 6" type="primary">tmem187</name>
</gene>
<organism evidence="3">
    <name type="scientific">Danio rerio</name>
    <name type="common">Zebrafish</name>
    <name type="synonym">Brachydanio rerio</name>
    <dbReference type="NCBI Taxonomy" id="7955"/>
    <lineage>
        <taxon>Eukaryota</taxon>
        <taxon>Metazoa</taxon>
        <taxon>Chordata</taxon>
        <taxon>Craniata</taxon>
        <taxon>Vertebrata</taxon>
        <taxon>Euteleostomi</taxon>
        <taxon>Actinopterygii</taxon>
        <taxon>Neopterygii</taxon>
        <taxon>Teleostei</taxon>
        <taxon>Ostariophysi</taxon>
        <taxon>Cypriniformes</taxon>
        <taxon>Danionidae</taxon>
        <taxon>Danioninae</taxon>
        <taxon>Danio</taxon>
    </lineage>
</organism>
<dbReference type="Pfam" id="PF15100">
    <property type="entry name" value="TMEM187"/>
    <property type="match status" value="1"/>
</dbReference>
<dbReference type="GeneTree" id="ENSGT00390000011272"/>
<dbReference type="ZFIN" id="ZDB-GENE-090313-366">
    <property type="gene designation" value="tmem187"/>
</dbReference>
<dbReference type="EMBL" id="BX901937">
    <property type="status" value="NOT_ANNOTATED_CDS"/>
    <property type="molecule type" value="Genomic_DNA"/>
</dbReference>
<sequence length="256" mass="28972">MTLSAAVHVLIPFLLCIALANTHIFDKVLVDVSYDHYAEKKVDNLPAFLAMPFNCLINVGYILLAIYWLLQRMPDGKSNRAAAYSKEVFALMALAYGPVQWIRLATLRRAPSVLDQWFTLPIFAWVLVWCQVIDKGWSSRYALMVESCSLLSYGLSLLHPRGFEAALGLHIASAAFAGVRAQLKHGDSASMRYFCLALLSCAGFVILKLLDHHLAEYWMFQTLTGHFWSKVCDILQFHYSFCFLTRLSENAHKRSS</sequence>
<reference evidence="3" key="1">
    <citation type="submission" date="2011-07" db="UniProtKB">
        <authorList>
            <consortium name="Ensembl"/>
        </authorList>
    </citation>
    <scope>IDENTIFICATION</scope>
    <source>
        <strain evidence="3">Tuebingen</strain>
    </source>
</reference>
<dbReference type="HOGENOM" id="CLU_093204_0_0_1"/>
<keyword evidence="1 5" id="KW-0812">Transmembrane</keyword>
<protein>
    <submittedName>
        <fullName evidence="3 5">Transmembrane protein 187</fullName>
    </submittedName>
</protein>
<keyword evidence="1" id="KW-0472">Membrane</keyword>
<dbReference type="eggNOG" id="ENOG502QUS7">
    <property type="taxonomic scope" value="Eukaryota"/>
</dbReference>
<dbReference type="KEGG" id="dre:100001485"/>
<dbReference type="PaxDb" id="7955-ENSDARP00000068202"/>
<dbReference type="OrthoDB" id="5973769at2759"/>
<dbReference type="Ensembl" id="ENSDART00000073712.6">
    <property type="protein sequence ID" value="ENSDARP00000068202.5"/>
    <property type="gene ID" value="ENSDARG00000051989.7"/>
</dbReference>
<feature type="transmembrane region" description="Helical" evidence="1">
    <location>
        <begin position="44"/>
        <end position="70"/>
    </location>
</feature>
<keyword evidence="1" id="KW-1133">Transmembrane helix</keyword>
<evidence type="ECO:0000256" key="1">
    <source>
        <dbReference type="SAM" id="Phobius"/>
    </source>
</evidence>
<reference evidence="3 4" key="2">
    <citation type="journal article" date="2013" name="Nature">
        <title>The zebrafish reference genome sequence and its relationship to the human genome.</title>
        <authorList>
            <consortium name="Genome Reference Consortium Zebrafish"/>
            <person name="Howe K."/>
            <person name="Clark M.D."/>
            <person name="Torroja C.F."/>
            <person name="Torrance J."/>
            <person name="Berthelot C."/>
            <person name="Muffato M."/>
            <person name="Collins J.E."/>
            <person name="Humphray S."/>
            <person name="McLaren K."/>
            <person name="Matthews L."/>
            <person name="McLaren S."/>
            <person name="Sealy I."/>
            <person name="Caccamo M."/>
            <person name="Churcher C."/>
            <person name="Scott C."/>
            <person name="Barrett J.C."/>
            <person name="Koch R."/>
            <person name="Rauch G.J."/>
            <person name="White S."/>
            <person name="Chow W."/>
            <person name="Kilian B."/>
            <person name="Quintais L.T."/>
            <person name="Guerra-Assuncao J.A."/>
            <person name="Zhou Y."/>
            <person name="Gu Y."/>
            <person name="Yen J."/>
            <person name="Vogel J.H."/>
            <person name="Eyre T."/>
            <person name="Redmond S."/>
            <person name="Banerjee R."/>
            <person name="Chi J."/>
            <person name="Fu B."/>
            <person name="Langley E."/>
            <person name="Maguire S.F."/>
            <person name="Laird G.K."/>
            <person name="Lloyd D."/>
            <person name="Kenyon E."/>
            <person name="Donaldson S."/>
            <person name="Sehra H."/>
            <person name="Almeida-King J."/>
            <person name="Loveland J."/>
            <person name="Trevanion S."/>
            <person name="Jones M."/>
            <person name="Quail M."/>
            <person name="Willey D."/>
            <person name="Hunt A."/>
            <person name="Burton J."/>
            <person name="Sims S."/>
            <person name="McLay K."/>
            <person name="Plumb B."/>
            <person name="Davis J."/>
            <person name="Clee C."/>
            <person name="Oliver K."/>
            <person name="Clark R."/>
            <person name="Riddle C."/>
            <person name="Elliot D."/>
            <person name="Eliott D."/>
            <person name="Threadgold G."/>
            <person name="Harden G."/>
            <person name="Ware D."/>
            <person name="Begum S."/>
            <person name="Mortimore B."/>
            <person name="Mortimer B."/>
            <person name="Kerry G."/>
            <person name="Heath P."/>
            <person name="Phillimore B."/>
            <person name="Tracey A."/>
            <person name="Corby N."/>
            <person name="Dunn M."/>
            <person name="Johnson C."/>
            <person name="Wood J."/>
            <person name="Clark S."/>
            <person name="Pelan S."/>
            <person name="Griffiths G."/>
            <person name="Smith M."/>
            <person name="Glithero R."/>
            <person name="Howden P."/>
            <person name="Barker N."/>
            <person name="Lloyd C."/>
            <person name="Stevens C."/>
            <person name="Harley J."/>
            <person name="Holt K."/>
            <person name="Panagiotidis G."/>
            <person name="Lovell J."/>
            <person name="Beasley H."/>
            <person name="Henderson C."/>
            <person name="Gordon D."/>
            <person name="Auger K."/>
            <person name="Wright D."/>
            <person name="Collins J."/>
            <person name="Raisen C."/>
            <person name="Dyer L."/>
            <person name="Leung K."/>
            <person name="Robertson L."/>
            <person name="Ambridge K."/>
            <person name="Leongamornlert D."/>
            <person name="McGuire S."/>
            <person name="Gilderthorp R."/>
            <person name="Griffiths C."/>
            <person name="Manthravadi D."/>
            <person name="Nichol S."/>
            <person name="Barker G."/>
            <person name="Whitehead S."/>
            <person name="Kay M."/>
            <person name="Brown J."/>
            <person name="Murnane C."/>
            <person name="Gray E."/>
            <person name="Humphries M."/>
            <person name="Sycamore N."/>
            <person name="Barker D."/>
            <person name="Saunders D."/>
            <person name="Wallis J."/>
            <person name="Babbage A."/>
            <person name="Hammond S."/>
            <person name="Mashreghi-Mohammadi M."/>
            <person name="Barr L."/>
            <person name="Martin S."/>
            <person name="Wray P."/>
            <person name="Ellington A."/>
            <person name="Matthews N."/>
            <person name="Ellwood M."/>
            <person name="Woodmansey R."/>
            <person name="Clark G."/>
            <person name="Cooper J."/>
            <person name="Cooper J."/>
            <person name="Tromans A."/>
            <person name="Grafham D."/>
            <person name="Skuce C."/>
            <person name="Pandian R."/>
            <person name="Andrews R."/>
            <person name="Harrison E."/>
            <person name="Kimberley A."/>
            <person name="Garnett J."/>
            <person name="Fosker N."/>
            <person name="Hall R."/>
            <person name="Garner P."/>
            <person name="Kelly D."/>
            <person name="Bird C."/>
            <person name="Palmer S."/>
            <person name="Gehring I."/>
            <person name="Berger A."/>
            <person name="Dooley C.M."/>
            <person name="Ersan-Urun Z."/>
            <person name="Eser C."/>
            <person name="Geiger H."/>
            <person name="Geisler M."/>
            <person name="Karotki L."/>
            <person name="Kirn A."/>
            <person name="Konantz J."/>
            <person name="Konantz M."/>
            <person name="Oberlander M."/>
            <person name="Rudolph-Geiger S."/>
            <person name="Teucke M."/>
            <person name="Lanz C."/>
            <person name="Raddatz G."/>
            <person name="Osoegawa K."/>
            <person name="Zhu B."/>
            <person name="Rapp A."/>
            <person name="Widaa S."/>
            <person name="Langford C."/>
            <person name="Yang F."/>
            <person name="Schuster S.C."/>
            <person name="Carter N.P."/>
            <person name="Harrow J."/>
            <person name="Ning Z."/>
            <person name="Herrero J."/>
            <person name="Searle S.M."/>
            <person name="Enright A."/>
            <person name="Geisler R."/>
            <person name="Plasterk R.H."/>
            <person name="Lee C."/>
            <person name="Westerfield M."/>
            <person name="de Jong P.J."/>
            <person name="Zon L.I."/>
            <person name="Postlethwait J.H."/>
            <person name="Nusslein-Volhard C."/>
            <person name="Hubbard T.J."/>
            <person name="Roest Crollius H."/>
            <person name="Rogers J."/>
            <person name="Stemple D.L."/>
        </authorList>
    </citation>
    <scope>NUCLEOTIDE SEQUENCE [LARGE SCALE GENOMIC DNA]</scope>
    <source>
        <strain evidence="3">Tuebingen</strain>
    </source>
</reference>
<evidence type="ECO:0000313" key="3">
    <source>
        <dbReference type="Ensembl" id="ENSDARP00000068202"/>
    </source>
</evidence>
<keyword evidence="4" id="KW-1185">Reference proteome</keyword>
<dbReference type="Bgee" id="ENSDARG00000051989">
    <property type="expression patterns" value="Expressed in liver and 19 other cell types or tissues"/>
</dbReference>
<dbReference type="AGR" id="ZFIN:ZDB-GENE-090313-366"/>
<dbReference type="GO" id="GO:0030133">
    <property type="term" value="C:transport vesicle"/>
    <property type="evidence" value="ECO:0000318"/>
    <property type="project" value="GO_Central"/>
</dbReference>
<dbReference type="CTD" id="8269"/>
<accession>A0A8M1Q7M1</accession>
<dbReference type="PANTHER" id="PTHR15066:SF0">
    <property type="entry name" value="TRANSMEMBRANE PROTEIN 187"/>
    <property type="match status" value="1"/>
</dbReference>
<dbReference type="RefSeq" id="XP_001341471.1">
    <property type="nucleotide sequence ID" value="XM_001341435.9"/>
</dbReference>
<evidence type="ECO:0000313" key="4">
    <source>
        <dbReference type="Proteomes" id="UP000000437"/>
    </source>
</evidence>
<dbReference type="Proteomes" id="UP000000437">
    <property type="component" value="Chromosome 1"/>
</dbReference>
<feature type="transmembrane region" description="Helical" evidence="1">
    <location>
        <begin position="193"/>
        <end position="210"/>
    </location>
</feature>
<evidence type="ECO:0000256" key="2">
    <source>
        <dbReference type="SAM" id="SignalP"/>
    </source>
</evidence>
<dbReference type="InterPro" id="IPR028066">
    <property type="entry name" value="TMEM187"/>
</dbReference>
<accession>F1QND5</accession>
<evidence type="ECO:0000313" key="5">
    <source>
        <dbReference type="RefSeq" id="XP_001341471.1"/>
    </source>
</evidence>
<feature type="signal peptide" evidence="2">
    <location>
        <begin position="1"/>
        <end position="22"/>
    </location>
</feature>
<dbReference type="STRING" id="7955.ENSDARP00000068202"/>
<keyword evidence="2" id="KW-0732">Signal</keyword>
<name>F1QND5_DANRE</name>